<dbReference type="Proteomes" id="UP001231924">
    <property type="component" value="Unassembled WGS sequence"/>
</dbReference>
<protein>
    <submittedName>
        <fullName evidence="6">TetR/AcrR family transcriptional regulator</fullName>
    </submittedName>
</protein>
<dbReference type="EMBL" id="JASVWF010000004">
    <property type="protein sequence ID" value="MDL5158277.1"/>
    <property type="molecule type" value="Genomic_DNA"/>
</dbReference>
<evidence type="ECO:0000256" key="4">
    <source>
        <dbReference type="PROSITE-ProRule" id="PRU00335"/>
    </source>
</evidence>
<dbReference type="RefSeq" id="WP_286054799.1">
    <property type="nucleotide sequence ID" value="NZ_JASVWF010000004.1"/>
</dbReference>
<sequence length="199" mass="20791">MTTAPRLTAKGRATRDRIVAAATDLIAVRGVAGLSLDEVRRAAEVSGSQLYHYFDGKQALIRAVITRQATAGPSPEIGALDSQEALRAWADAAIEYQERDRGVGGCTLGSLAGELAVGDDEARAELSSGFLSWQGILREGLAAMCDRGDLRADADLDELALALLAALAGGNVLSRTMRTTDPLRAALDAALARVASFAP</sequence>
<dbReference type="InterPro" id="IPR001647">
    <property type="entry name" value="HTH_TetR"/>
</dbReference>
<dbReference type="Pfam" id="PF16925">
    <property type="entry name" value="TetR_C_13"/>
    <property type="match status" value="1"/>
</dbReference>
<dbReference type="PRINTS" id="PR00455">
    <property type="entry name" value="HTHTETR"/>
</dbReference>
<keyword evidence="7" id="KW-1185">Reference proteome</keyword>
<accession>A0ABT7ME60</accession>
<keyword evidence="3" id="KW-0804">Transcription</keyword>
<name>A0ABT7ME60_9PSEU</name>
<proteinExistence type="predicted"/>
<feature type="DNA-binding region" description="H-T-H motif" evidence="4">
    <location>
        <begin position="35"/>
        <end position="54"/>
    </location>
</feature>
<reference evidence="6 7" key="1">
    <citation type="submission" date="2023-06" db="EMBL/GenBank/DDBJ databases">
        <title>Actinomycetospora Odt1-22.</title>
        <authorList>
            <person name="Supong K."/>
        </authorList>
    </citation>
    <scope>NUCLEOTIDE SEQUENCE [LARGE SCALE GENOMIC DNA]</scope>
    <source>
        <strain evidence="6 7">Odt1-22</strain>
    </source>
</reference>
<evidence type="ECO:0000313" key="6">
    <source>
        <dbReference type="EMBL" id="MDL5158277.1"/>
    </source>
</evidence>
<organism evidence="6 7">
    <name type="scientific">Actinomycetospora termitidis</name>
    <dbReference type="NCBI Taxonomy" id="3053470"/>
    <lineage>
        <taxon>Bacteria</taxon>
        <taxon>Bacillati</taxon>
        <taxon>Actinomycetota</taxon>
        <taxon>Actinomycetes</taxon>
        <taxon>Pseudonocardiales</taxon>
        <taxon>Pseudonocardiaceae</taxon>
        <taxon>Actinomycetospora</taxon>
    </lineage>
</organism>
<keyword evidence="1" id="KW-0805">Transcription regulation</keyword>
<dbReference type="Gene3D" id="1.10.357.10">
    <property type="entry name" value="Tetracycline Repressor, domain 2"/>
    <property type="match status" value="1"/>
</dbReference>
<dbReference type="PROSITE" id="PS50977">
    <property type="entry name" value="HTH_TETR_2"/>
    <property type="match status" value="1"/>
</dbReference>
<evidence type="ECO:0000259" key="5">
    <source>
        <dbReference type="PROSITE" id="PS50977"/>
    </source>
</evidence>
<dbReference type="InterPro" id="IPR009057">
    <property type="entry name" value="Homeodomain-like_sf"/>
</dbReference>
<evidence type="ECO:0000256" key="2">
    <source>
        <dbReference type="ARBA" id="ARBA00023125"/>
    </source>
</evidence>
<keyword evidence="2 4" id="KW-0238">DNA-binding</keyword>
<gene>
    <name evidence="6" type="ORF">QRT03_20085</name>
</gene>
<dbReference type="SUPFAM" id="SSF48498">
    <property type="entry name" value="Tetracyclin repressor-like, C-terminal domain"/>
    <property type="match status" value="1"/>
</dbReference>
<dbReference type="Pfam" id="PF00440">
    <property type="entry name" value="TetR_N"/>
    <property type="match status" value="1"/>
</dbReference>
<evidence type="ECO:0000313" key="7">
    <source>
        <dbReference type="Proteomes" id="UP001231924"/>
    </source>
</evidence>
<dbReference type="SUPFAM" id="SSF46689">
    <property type="entry name" value="Homeodomain-like"/>
    <property type="match status" value="1"/>
</dbReference>
<dbReference type="PANTHER" id="PTHR47506:SF3">
    <property type="entry name" value="HTH-TYPE TRANSCRIPTIONAL REGULATOR LMRA"/>
    <property type="match status" value="1"/>
</dbReference>
<dbReference type="PANTHER" id="PTHR47506">
    <property type="entry name" value="TRANSCRIPTIONAL REGULATORY PROTEIN"/>
    <property type="match status" value="1"/>
</dbReference>
<feature type="domain" description="HTH tetR-type" evidence="5">
    <location>
        <begin position="12"/>
        <end position="72"/>
    </location>
</feature>
<dbReference type="InterPro" id="IPR011075">
    <property type="entry name" value="TetR_C"/>
</dbReference>
<comment type="caution">
    <text evidence="6">The sequence shown here is derived from an EMBL/GenBank/DDBJ whole genome shotgun (WGS) entry which is preliminary data.</text>
</comment>
<evidence type="ECO:0000256" key="3">
    <source>
        <dbReference type="ARBA" id="ARBA00023163"/>
    </source>
</evidence>
<dbReference type="InterPro" id="IPR036271">
    <property type="entry name" value="Tet_transcr_reg_TetR-rel_C_sf"/>
</dbReference>
<evidence type="ECO:0000256" key="1">
    <source>
        <dbReference type="ARBA" id="ARBA00023015"/>
    </source>
</evidence>